<dbReference type="EMBL" id="ASHX02000001">
    <property type="protein sequence ID" value="OEJ97630.1"/>
    <property type="molecule type" value="Genomic_DNA"/>
</dbReference>
<proteinExistence type="predicted"/>
<reference evidence="2 3" key="1">
    <citation type="journal article" date="2013" name="Genome Announc.">
        <title>Genome Sequence of Streptomyces violaceusniger Strain SPC6, a Halotolerant Streptomycete That Exhibits Rapid Growth and Development.</title>
        <authorList>
            <person name="Chen X."/>
            <person name="Zhang B."/>
            <person name="Zhang W."/>
            <person name="Wu X."/>
            <person name="Zhang M."/>
            <person name="Chen T."/>
            <person name="Liu G."/>
            <person name="Dyson P."/>
        </authorList>
    </citation>
    <scope>NUCLEOTIDE SEQUENCE [LARGE SCALE GENOMIC DNA]</scope>
    <source>
        <strain evidence="2 3">SPC6</strain>
    </source>
</reference>
<accession>A0A1D3DZ84</accession>
<dbReference type="Proteomes" id="UP000095329">
    <property type="component" value="Unassembled WGS sequence"/>
</dbReference>
<dbReference type="AlphaFoldDB" id="A0A1D3DZ84"/>
<evidence type="ECO:0000256" key="1">
    <source>
        <dbReference type="SAM" id="MobiDB-lite"/>
    </source>
</evidence>
<feature type="compositionally biased region" description="Basic residues" evidence="1">
    <location>
        <begin position="188"/>
        <end position="201"/>
    </location>
</feature>
<feature type="region of interest" description="Disordered" evidence="1">
    <location>
        <begin position="175"/>
        <end position="201"/>
    </location>
</feature>
<organism evidence="2 3">
    <name type="scientific">Streptomyces thermolilacinus SPC6</name>
    <dbReference type="NCBI Taxonomy" id="1306406"/>
    <lineage>
        <taxon>Bacteria</taxon>
        <taxon>Bacillati</taxon>
        <taxon>Actinomycetota</taxon>
        <taxon>Actinomycetes</taxon>
        <taxon>Kitasatosporales</taxon>
        <taxon>Streptomycetaceae</taxon>
        <taxon>Streptomyces</taxon>
    </lineage>
</organism>
<sequence length="201" mass="21098">MPRDGVPAVVREGDERVVAAGHVPDGGPVGVVQDPLEAVVVRLAGPAVGAGEAQRGDHLGQVPLDVRVRPEEHVLTRVDVGGAGRVERRAPRLRNGTAGAVGLAGVEVQVEEAGVQLAREPRRLLEGRAAGDGPLQGPLEVGVDRREGCSVVAAQFVPYRFQGAARVLYAAEDRPLTGQVPGPGGVAARRRRRRPGWRRSG</sequence>
<gene>
    <name evidence="2" type="ORF">J116_027435</name>
</gene>
<comment type="caution">
    <text evidence="2">The sequence shown here is derived from an EMBL/GenBank/DDBJ whole genome shotgun (WGS) entry which is preliminary data.</text>
</comment>
<evidence type="ECO:0000313" key="3">
    <source>
        <dbReference type="Proteomes" id="UP000095329"/>
    </source>
</evidence>
<evidence type="ECO:0000313" key="2">
    <source>
        <dbReference type="EMBL" id="OEJ97630.1"/>
    </source>
</evidence>
<protein>
    <submittedName>
        <fullName evidence="2">Uncharacterized protein</fullName>
    </submittedName>
</protein>
<keyword evidence="3" id="KW-1185">Reference proteome</keyword>
<name>A0A1D3DZ84_9ACTN</name>